<keyword evidence="1" id="KW-0342">GTP-binding</keyword>
<dbReference type="InterPro" id="IPR027417">
    <property type="entry name" value="P-loop_NTPase"/>
</dbReference>
<dbReference type="Proteomes" id="UP001208689">
    <property type="component" value="Chromosome"/>
</dbReference>
<evidence type="ECO:0000259" key="2">
    <source>
        <dbReference type="PROSITE" id="PS51880"/>
    </source>
</evidence>
<reference evidence="3" key="1">
    <citation type="submission" date="2022-09" db="EMBL/GenBank/DDBJ databases">
        <title>Actin cytoskeleton and complex cell architecture in an #Asgard archaeon.</title>
        <authorList>
            <person name="Ponce Toledo R.I."/>
            <person name="Schleper C."/>
            <person name="Rodrigues Oliveira T."/>
            <person name="Wollweber F."/>
            <person name="Xu J."/>
            <person name="Rittmann S."/>
            <person name="Klingl A."/>
            <person name="Pilhofer M."/>
        </authorList>
    </citation>
    <scope>NUCLEOTIDE SEQUENCE</scope>
    <source>
        <strain evidence="3">B-35</strain>
    </source>
</reference>
<dbReference type="InterPro" id="IPR012676">
    <property type="entry name" value="TGS-like"/>
</dbReference>
<proteinExistence type="predicted"/>
<dbReference type="InterPro" id="IPR031662">
    <property type="entry name" value="GTP-binding_2"/>
</dbReference>
<dbReference type="Pfam" id="PF02824">
    <property type="entry name" value="TGS"/>
    <property type="match status" value="1"/>
</dbReference>
<organism evidence="3 4">
    <name type="scientific">Candidatus Lokiarchaeum ossiferum</name>
    <dbReference type="NCBI Taxonomy" id="2951803"/>
    <lineage>
        <taxon>Archaea</taxon>
        <taxon>Promethearchaeati</taxon>
        <taxon>Promethearchaeota</taxon>
        <taxon>Promethearchaeia</taxon>
        <taxon>Promethearchaeales</taxon>
        <taxon>Promethearchaeaceae</taxon>
        <taxon>Candidatus Lokiarchaeum</taxon>
    </lineage>
</organism>
<dbReference type="Gene3D" id="3.10.20.30">
    <property type="match status" value="1"/>
</dbReference>
<evidence type="ECO:0000313" key="3">
    <source>
        <dbReference type="EMBL" id="UYP47491.1"/>
    </source>
</evidence>
<dbReference type="EMBL" id="CP104013">
    <property type="protein sequence ID" value="UYP47491.1"/>
    <property type="molecule type" value="Genomic_DNA"/>
</dbReference>
<dbReference type="PROSITE" id="PS51880">
    <property type="entry name" value="TGS"/>
    <property type="match status" value="1"/>
</dbReference>
<dbReference type="PANTHER" id="PTHR43127">
    <property type="entry name" value="DEVELOPMENTALLY-REGULATED GTP-BINDING PROTEIN 2"/>
    <property type="match status" value="1"/>
</dbReference>
<feature type="domain" description="TGS" evidence="2">
    <location>
        <begin position="330"/>
        <end position="405"/>
    </location>
</feature>
<dbReference type="Pfam" id="PF16897">
    <property type="entry name" value="MMR_HSR1_Xtn"/>
    <property type="match status" value="1"/>
</dbReference>
<sequence>MSSNLTLEAKLAYQRYLDANGIDARIQYLQEFLSEVPKHKATEKIVALNKTKLSKLKAEKETIELRKKALSAGSEDPFAVKREPHTIQVMMISDLMDKGQGVGKSTLLKNLTGESSVKPGIYTPEPKVGIYDWEHVKFQVIEMPSLQNSLNLSKILASIRNTDILTILLDLSQNPLVQFNNIVSLLTDHNIFLNRAPPNIKIERTGSGGIQLFFHSKEAKKSENMSEFILEMVKAYGLQNATIKIYEEVTVETLEMAFNRKSVYKPAIILATKADVANTKKNYELFKKKASSVISTPFEILPVAVIYSSTGEQIRKGMDHFGEKILQHLNLMRVYTKSKKGVAEKPLVVPYESTIGDVALKIHKDLYHAFKFAYVYRVKGNHSTTRIRTGLNFLVQEDDVIEIFSRF</sequence>
<name>A0ABY6HY32_9ARCH</name>
<dbReference type="SUPFAM" id="SSF52540">
    <property type="entry name" value="P-loop containing nucleoside triphosphate hydrolases"/>
    <property type="match status" value="1"/>
</dbReference>
<protein>
    <recommendedName>
        <fullName evidence="2">TGS domain-containing protein</fullName>
    </recommendedName>
</protein>
<dbReference type="Gene3D" id="3.40.50.300">
    <property type="entry name" value="P-loop containing nucleotide triphosphate hydrolases"/>
    <property type="match status" value="1"/>
</dbReference>
<dbReference type="InterPro" id="IPR045001">
    <property type="entry name" value="DRG"/>
</dbReference>
<dbReference type="SUPFAM" id="SSF81271">
    <property type="entry name" value="TGS-like"/>
    <property type="match status" value="1"/>
</dbReference>
<gene>
    <name evidence="3" type="ORF">NEF87_003776</name>
</gene>
<dbReference type="Gene3D" id="6.10.140.1070">
    <property type="match status" value="1"/>
</dbReference>
<evidence type="ECO:0000256" key="1">
    <source>
        <dbReference type="ARBA" id="ARBA00023134"/>
    </source>
</evidence>
<keyword evidence="1" id="KW-0547">Nucleotide-binding</keyword>
<accession>A0ABY6HY32</accession>
<keyword evidence="4" id="KW-1185">Reference proteome</keyword>
<dbReference type="InterPro" id="IPR004095">
    <property type="entry name" value="TGS"/>
</dbReference>
<dbReference type="InterPro" id="IPR012675">
    <property type="entry name" value="Beta-grasp_dom_sf"/>
</dbReference>
<evidence type="ECO:0000313" key="4">
    <source>
        <dbReference type="Proteomes" id="UP001208689"/>
    </source>
</evidence>